<dbReference type="HOGENOM" id="CLU_039720_1_0_14"/>
<feature type="domain" description="DHHA1" evidence="2">
    <location>
        <begin position="253"/>
        <end position="319"/>
    </location>
</feature>
<reference evidence="4" key="1">
    <citation type="journal article" date="2014" name="Genome Announc.">
        <title>Complete Genome Sequence of Mycoplasma canadense Strain HAZ 360_1 from Bovine Mastitic Milk in Japan.</title>
        <authorList>
            <person name="Hata E."/>
        </authorList>
    </citation>
    <scope>NUCLEOTIDE SEQUENCE [LARGE SCALE GENOMIC DNA]</scope>
    <source>
        <strain evidence="4">HAZ360_1</strain>
    </source>
</reference>
<dbReference type="InterPro" id="IPR001667">
    <property type="entry name" value="DDH_dom"/>
</dbReference>
<evidence type="ECO:0000259" key="2">
    <source>
        <dbReference type="Pfam" id="PF02272"/>
    </source>
</evidence>
<organism evidence="3 4">
    <name type="scientific">Metamycoplasma canadense</name>
    <dbReference type="NCBI Taxonomy" id="29554"/>
    <lineage>
        <taxon>Bacteria</taxon>
        <taxon>Bacillati</taxon>
        <taxon>Mycoplasmatota</taxon>
        <taxon>Mycoplasmoidales</taxon>
        <taxon>Metamycoplasmataceae</taxon>
        <taxon>Metamycoplasma</taxon>
    </lineage>
</organism>
<accession>A0A077L5D6</accession>
<dbReference type="InterPro" id="IPR051319">
    <property type="entry name" value="Oligoribo/pAp-PDE_c-di-AMP_PDE"/>
</dbReference>
<evidence type="ECO:0000259" key="1">
    <source>
        <dbReference type="Pfam" id="PF01368"/>
    </source>
</evidence>
<dbReference type="Gene3D" id="3.90.1640.10">
    <property type="entry name" value="inorganic pyrophosphatase (n-terminal core)"/>
    <property type="match status" value="1"/>
</dbReference>
<protein>
    <submittedName>
        <fullName evidence="3">Uncharacterized protein</fullName>
    </submittedName>
</protein>
<dbReference type="Pfam" id="PF01368">
    <property type="entry name" value="DHH"/>
    <property type="match status" value="1"/>
</dbReference>
<dbReference type="PANTHER" id="PTHR47618">
    <property type="entry name" value="BIFUNCTIONAL OLIGORIBONUCLEASE AND PAP PHOSPHATASE NRNA"/>
    <property type="match status" value="1"/>
</dbReference>
<evidence type="ECO:0000313" key="3">
    <source>
        <dbReference type="EMBL" id="BAP39470.1"/>
    </source>
</evidence>
<keyword evidence="4" id="KW-1185">Reference proteome</keyword>
<dbReference type="SUPFAM" id="SSF64182">
    <property type="entry name" value="DHH phosphoesterases"/>
    <property type="match status" value="1"/>
</dbReference>
<name>A0A077L5D6_9BACT</name>
<dbReference type="AlphaFoldDB" id="A0A077L5D6"/>
<dbReference type="RefSeq" id="WP_052461467.1">
    <property type="nucleotide sequence ID" value="NZ_AP014631.1"/>
</dbReference>
<dbReference type="Pfam" id="PF02272">
    <property type="entry name" value="DHHA1"/>
    <property type="match status" value="1"/>
</dbReference>
<dbReference type="OrthoDB" id="9803668at2"/>
<dbReference type="KEGG" id="mcan:MCAN360_0241"/>
<dbReference type="Gene3D" id="3.10.310.30">
    <property type="match status" value="1"/>
</dbReference>
<dbReference type="InterPro" id="IPR003156">
    <property type="entry name" value="DHHA1_dom"/>
</dbReference>
<dbReference type="GO" id="GO:0003676">
    <property type="term" value="F:nucleic acid binding"/>
    <property type="evidence" value="ECO:0007669"/>
    <property type="project" value="InterPro"/>
</dbReference>
<dbReference type="InterPro" id="IPR038763">
    <property type="entry name" value="DHH_sf"/>
</dbReference>
<proteinExistence type="predicted"/>
<dbReference type="Proteomes" id="UP000031641">
    <property type="component" value="Chromosome"/>
</dbReference>
<dbReference type="PANTHER" id="PTHR47618:SF1">
    <property type="entry name" value="BIFUNCTIONAL OLIGORIBONUCLEASE AND PAP PHOSPHATASE NRNA"/>
    <property type="match status" value="1"/>
</dbReference>
<dbReference type="STRING" id="29554.MCAN360_0241"/>
<sequence length="330" mass="38165">MIQISNERMEIFKQIESKIKDHKNIVIFHHIRPDGDCLGSQFGMKHLIKENFPDKNVYTIGDTKGIYPYLDFPMDKLENKKIEDSLAIIVDANFKERLECREYLDNNIFDEVIRIDHHPNDDDLNASLVWVDRYSPAAAQQVAEIAYGLNWKVNKEAATYLYLGIYTDSVRLTTNLTNEKTMFLVAWLWSKNANKDLLHENMAKKSLEDIRINTFIQQNMKIKNGVVSFYFSLDDQKKLGIDDPLKANRPFILASIDENKAWVFFTEENKNQIRCEFRSTGACVRNVALKWGGGGHHRASGAQISSKDLIPQIILDLEKEITILENYDNK</sequence>
<gene>
    <name evidence="3" type="ORF">MCAN360_0241</name>
</gene>
<evidence type="ECO:0000313" key="4">
    <source>
        <dbReference type="Proteomes" id="UP000031641"/>
    </source>
</evidence>
<dbReference type="EMBL" id="AP014631">
    <property type="protein sequence ID" value="BAP39470.1"/>
    <property type="molecule type" value="Genomic_DNA"/>
</dbReference>
<feature type="domain" description="DDH" evidence="1">
    <location>
        <begin position="24"/>
        <end position="165"/>
    </location>
</feature>